<gene>
    <name evidence="1" type="ORF">CPB83DRAFT_837447</name>
</gene>
<dbReference type="EMBL" id="MU157872">
    <property type="protein sequence ID" value="KAF9526374.1"/>
    <property type="molecule type" value="Genomic_DNA"/>
</dbReference>
<name>A0A9P6ECN6_9AGAR</name>
<evidence type="ECO:0000313" key="1">
    <source>
        <dbReference type="EMBL" id="KAF9526374.1"/>
    </source>
</evidence>
<dbReference type="PANTHER" id="PTHR28180">
    <property type="entry name" value="CONSERVED MITOCHONDRIAL PROTEIN-RELATED"/>
    <property type="match status" value="1"/>
</dbReference>
<dbReference type="SUPFAM" id="SSF69118">
    <property type="entry name" value="AhpD-like"/>
    <property type="match status" value="1"/>
</dbReference>
<dbReference type="OrthoDB" id="5537330at2759"/>
<dbReference type="InterPro" id="IPR052999">
    <property type="entry name" value="PTS1_Protein"/>
</dbReference>
<dbReference type="InterPro" id="IPR029032">
    <property type="entry name" value="AhpD-like"/>
</dbReference>
<keyword evidence="2" id="KW-1185">Reference proteome</keyword>
<sequence>MAAAAKITPAFLNSLKALFPGASLLPVQSKSSTVSFRNSWSIVAAVAFSASNRPDGVQRVFEHALGDLRARDVEHDTGLILALEGNKFEELQLAKKIREALLKSGLISGYPKAINALRALHEVMPEELQDKEISRQGPFLFADTNASLAAYEMIGDKQFRSIYGDQADPVQNMLDIAYPDMGRISGLNLLSQPLTPIPGWFSKTIGYGVIYGGVDTLSTLETSYTLIAALIAGDTPQQISWHLDGAKRGGASLEETRAVRQISIEVAKFAGVRWKHDIPEAA</sequence>
<organism evidence="1 2">
    <name type="scientific">Crepidotus variabilis</name>
    <dbReference type="NCBI Taxonomy" id="179855"/>
    <lineage>
        <taxon>Eukaryota</taxon>
        <taxon>Fungi</taxon>
        <taxon>Dikarya</taxon>
        <taxon>Basidiomycota</taxon>
        <taxon>Agaricomycotina</taxon>
        <taxon>Agaricomycetes</taxon>
        <taxon>Agaricomycetidae</taxon>
        <taxon>Agaricales</taxon>
        <taxon>Agaricineae</taxon>
        <taxon>Crepidotaceae</taxon>
        <taxon>Crepidotus</taxon>
    </lineage>
</organism>
<dbReference type="Gene3D" id="1.20.1290.10">
    <property type="entry name" value="AhpD-like"/>
    <property type="match status" value="1"/>
</dbReference>
<proteinExistence type="predicted"/>
<reference evidence="1" key="1">
    <citation type="submission" date="2020-11" db="EMBL/GenBank/DDBJ databases">
        <authorList>
            <consortium name="DOE Joint Genome Institute"/>
            <person name="Ahrendt S."/>
            <person name="Riley R."/>
            <person name="Andreopoulos W."/>
            <person name="Labutti K."/>
            <person name="Pangilinan J."/>
            <person name="Ruiz-Duenas F.J."/>
            <person name="Barrasa J.M."/>
            <person name="Sanchez-Garcia M."/>
            <person name="Camarero S."/>
            <person name="Miyauchi S."/>
            <person name="Serrano A."/>
            <person name="Linde D."/>
            <person name="Babiker R."/>
            <person name="Drula E."/>
            <person name="Ayuso-Fernandez I."/>
            <person name="Pacheco R."/>
            <person name="Padilla G."/>
            <person name="Ferreira P."/>
            <person name="Barriuso J."/>
            <person name="Kellner H."/>
            <person name="Castanera R."/>
            <person name="Alfaro M."/>
            <person name="Ramirez L."/>
            <person name="Pisabarro A.G."/>
            <person name="Kuo A."/>
            <person name="Tritt A."/>
            <person name="Lipzen A."/>
            <person name="He G."/>
            <person name="Yan M."/>
            <person name="Ng V."/>
            <person name="Cullen D."/>
            <person name="Martin F."/>
            <person name="Rosso M.-N."/>
            <person name="Henrissat B."/>
            <person name="Hibbett D."/>
            <person name="Martinez A.T."/>
            <person name="Grigoriev I.V."/>
        </authorList>
    </citation>
    <scope>NUCLEOTIDE SEQUENCE</scope>
    <source>
        <strain evidence="1">CBS 506.95</strain>
    </source>
</reference>
<accession>A0A9P6ECN6</accession>
<dbReference type="Proteomes" id="UP000807306">
    <property type="component" value="Unassembled WGS sequence"/>
</dbReference>
<comment type="caution">
    <text evidence="1">The sequence shown here is derived from an EMBL/GenBank/DDBJ whole genome shotgun (WGS) entry which is preliminary data.</text>
</comment>
<dbReference type="AlphaFoldDB" id="A0A9P6ECN6"/>
<evidence type="ECO:0000313" key="2">
    <source>
        <dbReference type="Proteomes" id="UP000807306"/>
    </source>
</evidence>
<protein>
    <recommendedName>
        <fullName evidence="3">Carboxymuconolactone decarboxylase-like domain-containing protein</fullName>
    </recommendedName>
</protein>
<dbReference type="PANTHER" id="PTHR28180:SF2">
    <property type="entry name" value="PEROXISOMAL PROTEIN 2"/>
    <property type="match status" value="1"/>
</dbReference>
<evidence type="ECO:0008006" key="3">
    <source>
        <dbReference type="Google" id="ProtNLM"/>
    </source>
</evidence>